<keyword evidence="2" id="KW-1185">Reference proteome</keyword>
<proteinExistence type="predicted"/>
<sequence>MEISIKNKAGELLLNIRKIDDEYSEIEYNLQLNPDINYEALFLSLLETPYNGRESFFVKSYEDKLAILRMNQGGSGFSGLLDVVINTNNLYGSFTEEFNREYFEMYLYSFINRFVILDSIVEIEKK</sequence>
<dbReference type="AlphaFoldDB" id="A0A2P2DJ26"/>
<evidence type="ECO:0000313" key="2">
    <source>
        <dbReference type="Proteomes" id="UP000245206"/>
    </source>
</evidence>
<dbReference type="Proteomes" id="UP000245206">
    <property type="component" value="Unassembled WGS sequence"/>
</dbReference>
<dbReference type="OrthoDB" id="9854946at2"/>
<protein>
    <submittedName>
        <fullName evidence="1">Uncharacterized protein</fullName>
    </submittedName>
</protein>
<accession>A0A2P2DJ26</accession>
<gene>
    <name evidence="1" type="ORF">LPTSP2_38730</name>
</gene>
<evidence type="ECO:0000313" key="1">
    <source>
        <dbReference type="EMBL" id="GBF44570.1"/>
    </source>
</evidence>
<organism evidence="1 2">
    <name type="scientific">Leptospira ellinghausenii</name>
    <dbReference type="NCBI Taxonomy" id="1917822"/>
    <lineage>
        <taxon>Bacteria</taxon>
        <taxon>Pseudomonadati</taxon>
        <taxon>Spirochaetota</taxon>
        <taxon>Spirochaetia</taxon>
        <taxon>Leptospirales</taxon>
        <taxon>Leptospiraceae</taxon>
        <taxon>Leptospira</taxon>
    </lineage>
</organism>
<comment type="caution">
    <text evidence="1">The sequence shown here is derived from an EMBL/GenBank/DDBJ whole genome shotgun (WGS) entry which is preliminary data.</text>
</comment>
<dbReference type="RefSeq" id="WP_108961541.1">
    <property type="nucleotide sequence ID" value="NZ_BFAZ01000015.1"/>
</dbReference>
<dbReference type="EMBL" id="BFAZ01000015">
    <property type="protein sequence ID" value="GBF44570.1"/>
    <property type="molecule type" value="Genomic_DNA"/>
</dbReference>
<name>A0A2P2DJ26_9LEPT</name>
<reference evidence="2" key="1">
    <citation type="journal article" date="2019" name="Microbiol. Immunol.">
        <title>Molecular and phenotypic characterization of Leptospira johnsonii sp. nov., Leptospira ellinghausenii sp. nov. and Leptospira ryugenii sp. nov. isolated from soil and water in Japan.</title>
        <authorList>
            <person name="Masuzawa T."/>
            <person name="Saito M."/>
            <person name="Nakao R."/>
            <person name="Nikaido Y."/>
            <person name="Matsumoto M."/>
            <person name="Ogawa M."/>
            <person name="Yokoyama M."/>
            <person name="Hidaka Y."/>
            <person name="Tomita J."/>
            <person name="Sakakibara K."/>
            <person name="Suzuki K."/>
            <person name="Yasuda S."/>
            <person name="Sato H."/>
            <person name="Yamaguchi M."/>
            <person name="Yoshida S.I."/>
            <person name="Koizumi N."/>
            <person name="Kawamura Y."/>
        </authorList>
    </citation>
    <scope>NUCLEOTIDE SEQUENCE [LARGE SCALE GENOMIC DNA]</scope>
    <source>
        <strain evidence="2">E18</strain>
    </source>
</reference>